<comment type="caution">
    <text evidence="2">The sequence shown here is derived from an EMBL/GenBank/DDBJ whole genome shotgun (WGS) entry which is preliminary data.</text>
</comment>
<evidence type="ECO:0000313" key="2">
    <source>
        <dbReference type="EMBL" id="MEQ2169716.1"/>
    </source>
</evidence>
<feature type="compositionally biased region" description="Low complexity" evidence="1">
    <location>
        <begin position="1"/>
        <end position="14"/>
    </location>
</feature>
<name>A0ABV0NEA9_9TELE</name>
<feature type="region of interest" description="Disordered" evidence="1">
    <location>
        <begin position="1"/>
        <end position="23"/>
    </location>
</feature>
<keyword evidence="3" id="KW-1185">Reference proteome</keyword>
<evidence type="ECO:0000256" key="1">
    <source>
        <dbReference type="SAM" id="MobiDB-lite"/>
    </source>
</evidence>
<dbReference type="Proteomes" id="UP001476798">
    <property type="component" value="Unassembled WGS sequence"/>
</dbReference>
<feature type="non-terminal residue" evidence="2">
    <location>
        <position position="1"/>
    </location>
</feature>
<sequence>STPLSGPSESLSGPDHPPCRERGRGVLTRLKITYVTSGFLYWEEVPPMRADITSACQSRLA</sequence>
<gene>
    <name evidence="2" type="ORF">GOODEAATRI_028169</name>
</gene>
<proteinExistence type="predicted"/>
<reference evidence="2 3" key="1">
    <citation type="submission" date="2021-06" db="EMBL/GenBank/DDBJ databases">
        <authorList>
            <person name="Palmer J.M."/>
        </authorList>
    </citation>
    <scope>NUCLEOTIDE SEQUENCE [LARGE SCALE GENOMIC DNA]</scope>
    <source>
        <strain evidence="2 3">GA_2019</strain>
        <tissue evidence="2">Muscle</tissue>
    </source>
</reference>
<protein>
    <submittedName>
        <fullName evidence="2">Uncharacterized protein</fullName>
    </submittedName>
</protein>
<evidence type="ECO:0000313" key="3">
    <source>
        <dbReference type="Proteomes" id="UP001476798"/>
    </source>
</evidence>
<accession>A0ABV0NEA9</accession>
<dbReference type="EMBL" id="JAHRIO010033830">
    <property type="protein sequence ID" value="MEQ2169716.1"/>
    <property type="molecule type" value="Genomic_DNA"/>
</dbReference>
<organism evidence="2 3">
    <name type="scientific">Goodea atripinnis</name>
    <dbReference type="NCBI Taxonomy" id="208336"/>
    <lineage>
        <taxon>Eukaryota</taxon>
        <taxon>Metazoa</taxon>
        <taxon>Chordata</taxon>
        <taxon>Craniata</taxon>
        <taxon>Vertebrata</taxon>
        <taxon>Euteleostomi</taxon>
        <taxon>Actinopterygii</taxon>
        <taxon>Neopterygii</taxon>
        <taxon>Teleostei</taxon>
        <taxon>Neoteleostei</taxon>
        <taxon>Acanthomorphata</taxon>
        <taxon>Ovalentaria</taxon>
        <taxon>Atherinomorphae</taxon>
        <taxon>Cyprinodontiformes</taxon>
        <taxon>Goodeidae</taxon>
        <taxon>Goodea</taxon>
    </lineage>
</organism>